<dbReference type="Gene3D" id="1.10.10.160">
    <property type="match status" value="1"/>
</dbReference>
<evidence type="ECO:0000313" key="14">
    <source>
        <dbReference type="Proteomes" id="UP000245020"/>
    </source>
</evidence>
<gene>
    <name evidence="10 13" type="primary">recC</name>
    <name evidence="13" type="ORF">DC083_02855</name>
</gene>
<dbReference type="OrthoDB" id="9762834at2"/>
<dbReference type="Gene3D" id="3.40.50.300">
    <property type="entry name" value="P-loop containing nucleotide triphosphate hydrolases"/>
    <property type="match status" value="2"/>
</dbReference>
<dbReference type="Pfam" id="PF17946">
    <property type="entry name" value="RecC_C"/>
    <property type="match status" value="1"/>
</dbReference>
<dbReference type="InterPro" id="IPR027417">
    <property type="entry name" value="P-loop_NTPase"/>
</dbReference>
<dbReference type="PANTHER" id="PTHR30591:SF1">
    <property type="entry name" value="RECBCD ENZYME SUBUNIT RECC"/>
    <property type="match status" value="1"/>
</dbReference>
<keyword evidence="7 10" id="KW-0067">ATP-binding</keyword>
<feature type="coiled-coil region" evidence="11">
    <location>
        <begin position="949"/>
        <end position="980"/>
    </location>
</feature>
<dbReference type="InterPro" id="IPR006697">
    <property type="entry name" value="RecC"/>
</dbReference>
<dbReference type="Proteomes" id="UP000245020">
    <property type="component" value="Unassembled WGS sequence"/>
</dbReference>
<name>A0A2U2AFL2_9GAMM</name>
<dbReference type="EMBL" id="QEWQ01000002">
    <property type="protein sequence ID" value="PWD81407.1"/>
    <property type="molecule type" value="Genomic_DNA"/>
</dbReference>
<evidence type="ECO:0000256" key="10">
    <source>
        <dbReference type="HAMAP-Rule" id="MF_01486"/>
    </source>
</evidence>
<dbReference type="PANTHER" id="PTHR30591">
    <property type="entry name" value="RECBCD ENZYME SUBUNIT RECC"/>
    <property type="match status" value="1"/>
</dbReference>
<comment type="similarity">
    <text evidence="10">Belongs to the RecC family.</text>
</comment>
<comment type="caution">
    <text evidence="13">The sequence shown here is derived from an EMBL/GenBank/DDBJ whole genome shotgun (WGS) entry which is preliminary data.</text>
</comment>
<proteinExistence type="inferred from homology"/>
<dbReference type="GO" id="GO:0005524">
    <property type="term" value="F:ATP binding"/>
    <property type="evidence" value="ECO:0007669"/>
    <property type="project" value="UniProtKB-UniRule"/>
</dbReference>
<dbReference type="Pfam" id="PF04257">
    <property type="entry name" value="Exonuc_V_gamma"/>
    <property type="match status" value="1"/>
</dbReference>
<evidence type="ECO:0000256" key="6">
    <source>
        <dbReference type="ARBA" id="ARBA00022839"/>
    </source>
</evidence>
<organism evidence="13 14">
    <name type="scientific">Ignatzschineria ureiclastica</name>
    <dbReference type="NCBI Taxonomy" id="472582"/>
    <lineage>
        <taxon>Bacteria</taxon>
        <taxon>Pseudomonadati</taxon>
        <taxon>Pseudomonadota</taxon>
        <taxon>Gammaproteobacteria</taxon>
        <taxon>Cardiobacteriales</taxon>
        <taxon>Ignatzschineriaceae</taxon>
        <taxon>Ignatzschineria</taxon>
    </lineage>
</organism>
<evidence type="ECO:0000256" key="4">
    <source>
        <dbReference type="ARBA" id="ARBA00022801"/>
    </source>
</evidence>
<dbReference type="Gene3D" id="3.40.50.10930">
    <property type="match status" value="1"/>
</dbReference>
<dbReference type="SUPFAM" id="SSF52540">
    <property type="entry name" value="P-loop containing nucleoside triphosphate hydrolases"/>
    <property type="match status" value="2"/>
</dbReference>
<dbReference type="RefSeq" id="WP_109188773.1">
    <property type="nucleotide sequence ID" value="NZ_BMYA01000005.1"/>
</dbReference>
<dbReference type="GO" id="GO:0009338">
    <property type="term" value="C:exodeoxyribonuclease V complex"/>
    <property type="evidence" value="ECO:0007669"/>
    <property type="project" value="InterPro"/>
</dbReference>
<evidence type="ECO:0000256" key="1">
    <source>
        <dbReference type="ARBA" id="ARBA00022722"/>
    </source>
</evidence>
<protein>
    <recommendedName>
        <fullName evidence="10">RecBCD enzyme subunit RecC</fullName>
    </recommendedName>
    <alternativeName>
        <fullName evidence="10">Exonuclease V subunit RecC</fullName>
        <shortName evidence="10">ExoV subunit RecC</shortName>
    </alternativeName>
    <alternativeName>
        <fullName evidence="10">Helicase/nuclease RecBCD subunit RecC</fullName>
    </alternativeName>
</protein>
<evidence type="ECO:0000259" key="12">
    <source>
        <dbReference type="Pfam" id="PF17946"/>
    </source>
</evidence>
<keyword evidence="8 10" id="KW-0238">DNA-binding</keyword>
<evidence type="ECO:0000256" key="11">
    <source>
        <dbReference type="SAM" id="Coils"/>
    </source>
</evidence>
<keyword evidence="6 10" id="KW-0269">Exonuclease</keyword>
<comment type="miscellaneous">
    <text evidence="10">In the RecBCD complex, RecB has a slow 3'-5' helicase, an exonuclease activity and loads RecA onto ssDNA, RecD has a fast 5'-3' helicase activity, while RecC stimulates the ATPase and processivity of the RecB helicase and contributes to recognition of the Chi site.</text>
</comment>
<keyword evidence="4 10" id="KW-0378">Hydrolase</keyword>
<evidence type="ECO:0000256" key="7">
    <source>
        <dbReference type="ARBA" id="ARBA00022840"/>
    </source>
</evidence>
<evidence type="ECO:0000256" key="9">
    <source>
        <dbReference type="ARBA" id="ARBA00023204"/>
    </source>
</evidence>
<dbReference type="HAMAP" id="MF_01486">
    <property type="entry name" value="RecC"/>
    <property type="match status" value="1"/>
</dbReference>
<dbReference type="InterPro" id="IPR011335">
    <property type="entry name" value="Restrct_endonuc-II-like"/>
</dbReference>
<dbReference type="InterPro" id="IPR013986">
    <property type="entry name" value="DExx_box_DNA_helicase_dom_sf"/>
</dbReference>
<dbReference type="GO" id="GO:0003677">
    <property type="term" value="F:DNA binding"/>
    <property type="evidence" value="ECO:0007669"/>
    <property type="project" value="UniProtKB-UniRule"/>
</dbReference>
<sequence length="1283" mass="148997">MSFNLYYANHLDTLQHIAGYLTQIDPQPTPFDKEYFLVQNFGMARWMQIRLSEQLGILTQAEFLLPSKMLMNLIEMIFATEERQKAPIERLSKDQLFWPLVKIIEELRQSDNDNERELFAPLYGYLEKYQNSHQLENSHQPPNPLLAIMHLAETLATIFDKYIVYRSQWINAWANGQPAPTYFEQQLPETLEHWQSALFQKLYNALGRPLHFGLIAPLIEEKLQDPKIIAKLPKRIFIIGLNSLPPLFLDLIAQFSQVMDIHLFFNNPSQYYWGDLTKQMGLPQFDFINFYENRKSQIDPISPSLRASFDREMRLEEIQAEINEYWQSSYGNPLLASLGKVGRDHLHLLQQYEGKLNLTTMEAFSEPEVTSLLSHIQAEIFHLRPARESEKYPIANDDHSLSLHVTYSPMREVEALYNQILHLLEKDPDLAPEDIVIMTPDIEQYAPFIEAIFGSAPAERSLPYAISDISLKESDTIFTTLLSLLSLPESAFKASDLLLLLQMPEMMAKFHFEEQDLSLIHYWVNDSNIKQAIDGTHLTDELQTAYNAQIDWDINTWRWGLERMLLGYSTDRLTLDYESEAQSIPSLLPYPYIEGSNAQILGRLCYFVDLLIQTKAELATERPLTEWLTILPVIWQRFFEDNSDNRDKLHYTQQIWQELIDGALAIDFNATLPLSALTALLEQKLLEEKPEQNFIQGKITFCSFIPMRTIPFKMIGMIGMNQSDFPQSTIYHNFDLMQYLPMRGDRTRNTDDRYLFLEALLSAQRYLYLSFVGRSIRDNSILRPSLLIDELLRYIDQVAQTESGEKPSEVITYHHPMASYNASLFNPSSPIQSFQNEWILHNPTEHFYAPYTYDTLVEHYSNESQQDELLQQLSLTHLIQFYQDPTQYFARMHLNMNPYRSQEMLIEDDELFTIVKGLDEYQLQQTLTDNILEKLLTSTEDPIFDQLLAQGLIHIEQNLEENLEEEIEEEAKNSASITASDKIGESKGNEIKLSLADRQAIEGLYQQFRLKGALPKFAFGQLAWQMQSQFAGHLAIHLREKGYPYGQFSQHRYRYQNLLLTAKLPLATPDGDLIIWDVASLNYKRSIKTAILNLFFHATKTEDSPGTLWLYSKHKGQLAALKGVSLSKEEAQEKLNHLIRGYQIGMKAPIPFLYQLESRDPFFLQKEMHEVITKILSQDLNYPYPLNLDSLQPIEQWNPEQFITLMSQNQWLEDFTEEAQESFKTFFEIAGQSEAFKRLFPNAGIQVFIIALLFTMQYADPLLQQVELITSTGKNGEDEEKKK</sequence>
<comment type="function">
    <text evidence="10">A helicase/nuclease that prepares dsDNA breaks (DSB) for recombinational DNA repair. Binds to DSBs and unwinds DNA via a highly rapid and processive ATP-dependent bidirectional helicase activity. Unwinds dsDNA until it encounters a Chi (crossover hotspot instigator) sequence from the 3' direction. Cuts ssDNA a few nucleotides 3' to the Chi site. The properties and activities of the enzyme are changed at Chi. The Chi-altered holoenzyme produces a long 3'-ssDNA overhang and facilitates RecA-binding to the ssDNA for homologous DNA recombination and repair. Holoenzyme degrades any linearized DNA that is unable to undergo homologous recombination. In the holoenzyme this subunit recognizes the wild-type Chi sequence, and when added to isolated RecB increases its ATP-dependent helicase processivity.</text>
</comment>
<dbReference type="NCBIfam" id="TIGR01450">
    <property type="entry name" value="recC"/>
    <property type="match status" value="1"/>
</dbReference>
<keyword evidence="14" id="KW-1185">Reference proteome</keyword>
<reference evidence="14" key="1">
    <citation type="submission" date="2018-05" db="EMBL/GenBank/DDBJ databases">
        <title>Ignatzschineria dubaiensis sp. nov., isolated from necrotic foot tissues of dromedaries (Camelus dromedarius) and associated maggots in Dubai, United Arab Emirates.</title>
        <authorList>
            <person name="Tsang C.C."/>
            <person name="Tang J.Y.M."/>
            <person name="Fong J.Y.H."/>
            <person name="Kinne J."/>
            <person name="Lee H.H."/>
            <person name="Joseph M."/>
            <person name="Jose S."/>
            <person name="Schuster R.K."/>
            <person name="Tang Y."/>
            <person name="Sivakumar S."/>
            <person name="Chen J.H.K."/>
            <person name="Teng J.L.L."/>
            <person name="Lau S.K.P."/>
            <person name="Wernery U."/>
            <person name="Woo P.C.Y."/>
        </authorList>
    </citation>
    <scope>NUCLEOTIDE SEQUENCE [LARGE SCALE GENOMIC DNA]</scope>
    <source>
        <strain evidence="14">KCTC 22644</strain>
    </source>
</reference>
<keyword evidence="2 10" id="KW-0547">Nucleotide-binding</keyword>
<evidence type="ECO:0000313" key="13">
    <source>
        <dbReference type="EMBL" id="PWD81407.1"/>
    </source>
</evidence>
<dbReference type="GO" id="GO:0000724">
    <property type="term" value="P:double-strand break repair via homologous recombination"/>
    <property type="evidence" value="ECO:0007669"/>
    <property type="project" value="UniProtKB-UniRule"/>
</dbReference>
<dbReference type="GO" id="GO:0008854">
    <property type="term" value="F:exodeoxyribonuclease V activity"/>
    <property type="evidence" value="ECO:0007669"/>
    <property type="project" value="InterPro"/>
</dbReference>
<feature type="domain" description="RecC C-terminal" evidence="12">
    <location>
        <begin position="871"/>
        <end position="1153"/>
    </location>
</feature>
<evidence type="ECO:0000256" key="2">
    <source>
        <dbReference type="ARBA" id="ARBA00022741"/>
    </source>
</evidence>
<keyword evidence="1 10" id="KW-0540">Nuclease</keyword>
<keyword evidence="3 10" id="KW-0227">DNA damage</keyword>
<evidence type="ECO:0000256" key="8">
    <source>
        <dbReference type="ARBA" id="ARBA00023125"/>
    </source>
</evidence>
<evidence type="ECO:0000256" key="3">
    <source>
        <dbReference type="ARBA" id="ARBA00022763"/>
    </source>
</evidence>
<keyword evidence="9 10" id="KW-0234">DNA repair</keyword>
<dbReference type="GO" id="GO:0003678">
    <property type="term" value="F:DNA helicase activity"/>
    <property type="evidence" value="ECO:0007669"/>
    <property type="project" value="UniProtKB-UniRule"/>
</dbReference>
<evidence type="ECO:0000256" key="5">
    <source>
        <dbReference type="ARBA" id="ARBA00022806"/>
    </source>
</evidence>
<keyword evidence="11" id="KW-0175">Coiled coil</keyword>
<accession>A0A2U2AFL2</accession>
<comment type="subunit">
    <text evidence="10">Heterotrimer of RecB, RecC and RecD. All subunits contribute to DNA-binding.</text>
</comment>
<dbReference type="InterPro" id="IPR041500">
    <property type="entry name" value="RecC_C"/>
</dbReference>
<dbReference type="SUPFAM" id="SSF52980">
    <property type="entry name" value="Restriction endonuclease-like"/>
    <property type="match status" value="2"/>
</dbReference>
<keyword evidence="5 10" id="KW-0347">Helicase</keyword>